<dbReference type="PROSITE" id="PS50995">
    <property type="entry name" value="HTH_MARR_2"/>
    <property type="match status" value="1"/>
</dbReference>
<dbReference type="PANTHER" id="PTHR33164">
    <property type="entry name" value="TRANSCRIPTIONAL REGULATOR, MARR FAMILY"/>
    <property type="match status" value="1"/>
</dbReference>
<dbReference type="InterPro" id="IPR036390">
    <property type="entry name" value="WH_DNA-bd_sf"/>
</dbReference>
<dbReference type="Gene3D" id="1.10.10.10">
    <property type="entry name" value="Winged helix-like DNA-binding domain superfamily/Winged helix DNA-binding domain"/>
    <property type="match status" value="1"/>
</dbReference>
<accession>A0A084ACC9</accession>
<dbReference type="PRINTS" id="PR00598">
    <property type="entry name" value="HTHMARR"/>
</dbReference>
<dbReference type="SMART" id="SM00347">
    <property type="entry name" value="HTH_MARR"/>
    <property type="match status" value="1"/>
</dbReference>
<dbReference type="GO" id="GO:0003700">
    <property type="term" value="F:DNA-binding transcription factor activity"/>
    <property type="evidence" value="ECO:0007669"/>
    <property type="project" value="InterPro"/>
</dbReference>
<dbReference type="SUPFAM" id="SSF46785">
    <property type="entry name" value="Winged helix' DNA-binding domain"/>
    <property type="match status" value="1"/>
</dbReference>
<dbReference type="PATRIC" id="fig|1415168.3.peg.915"/>
<dbReference type="InterPro" id="IPR000835">
    <property type="entry name" value="HTH_MarR-typ"/>
</dbReference>
<dbReference type="Proteomes" id="UP000028401">
    <property type="component" value="Unassembled WGS sequence"/>
</dbReference>
<dbReference type="InterPro" id="IPR036388">
    <property type="entry name" value="WH-like_DNA-bd_sf"/>
</dbReference>
<dbReference type="AlphaFoldDB" id="A0A084ACC9"/>
<organism evidence="2 3">
    <name type="scientific">Lactococcus cremoris subsp. cremoris GE214</name>
    <dbReference type="NCBI Taxonomy" id="1415168"/>
    <lineage>
        <taxon>Bacteria</taxon>
        <taxon>Bacillati</taxon>
        <taxon>Bacillota</taxon>
        <taxon>Bacilli</taxon>
        <taxon>Lactobacillales</taxon>
        <taxon>Streptococcaceae</taxon>
        <taxon>Lactococcus</taxon>
        <taxon>Lactococcus cremoris subsp. cremoris</taxon>
    </lineage>
</organism>
<evidence type="ECO:0000259" key="1">
    <source>
        <dbReference type="PROSITE" id="PS50995"/>
    </source>
</evidence>
<evidence type="ECO:0000313" key="2">
    <source>
        <dbReference type="EMBL" id="KEY62958.1"/>
    </source>
</evidence>
<dbReference type="InterPro" id="IPR039422">
    <property type="entry name" value="MarR/SlyA-like"/>
</dbReference>
<name>A0A084ACC9_LACLC</name>
<proteinExistence type="predicted"/>
<sequence>MTKKKENTSQGFIRYVTLLFWYLRKSKSVTRKQTVEYSRLQGQGQILNILMENSKMTQKNLVAQLDMRPQSASEMIKKLEKKQFISRQKDAQDKRGFIISLTEKGKAVLEESTEQTELVPGIMTSFTEEEKIEFARLIGKLQSELDEKISHEDDRIKEQYNRIAGN</sequence>
<dbReference type="RefSeq" id="WP_042747975.1">
    <property type="nucleotide sequence ID" value="NZ_AZSI01000017.1"/>
</dbReference>
<gene>
    <name evidence="2" type="ORF">U725_00857</name>
</gene>
<dbReference type="PANTHER" id="PTHR33164:SF43">
    <property type="entry name" value="HTH-TYPE TRANSCRIPTIONAL REPRESSOR YETL"/>
    <property type="match status" value="1"/>
</dbReference>
<evidence type="ECO:0000313" key="3">
    <source>
        <dbReference type="Proteomes" id="UP000028401"/>
    </source>
</evidence>
<dbReference type="Pfam" id="PF01047">
    <property type="entry name" value="MarR"/>
    <property type="match status" value="1"/>
</dbReference>
<dbReference type="EMBL" id="AZSI01000017">
    <property type="protein sequence ID" value="KEY62958.1"/>
    <property type="molecule type" value="Genomic_DNA"/>
</dbReference>
<protein>
    <submittedName>
        <fullName evidence="2">Transcriptional regulator</fullName>
    </submittedName>
</protein>
<comment type="caution">
    <text evidence="2">The sequence shown here is derived from an EMBL/GenBank/DDBJ whole genome shotgun (WGS) entry which is preliminary data.</text>
</comment>
<dbReference type="GO" id="GO:0006950">
    <property type="term" value="P:response to stress"/>
    <property type="evidence" value="ECO:0007669"/>
    <property type="project" value="TreeGrafter"/>
</dbReference>
<reference evidence="2 3" key="1">
    <citation type="submission" date="2014-06" db="EMBL/GenBank/DDBJ databases">
        <title>Draft genome sequence of the putrescine producing strain Lactococcus lactis subsp cremoris GE214.</title>
        <authorList>
            <person name="Ladero V."/>
            <person name="Linares D.M."/>
            <person name="del Rio B."/>
            <person name="Mayo B."/>
            <person name="Martin M.C."/>
            <person name="Fernandez M."/>
            <person name="Alvarez M.A."/>
        </authorList>
    </citation>
    <scope>NUCLEOTIDE SEQUENCE [LARGE SCALE GENOMIC DNA]</scope>
    <source>
        <strain evidence="2 3">GE214</strain>
    </source>
</reference>
<feature type="domain" description="HTH marR-type" evidence="1">
    <location>
        <begin position="9"/>
        <end position="143"/>
    </location>
</feature>